<evidence type="ECO:0000313" key="6">
    <source>
        <dbReference type="Proteomes" id="UP001219518"/>
    </source>
</evidence>
<evidence type="ECO:0000256" key="3">
    <source>
        <dbReference type="ARBA" id="ARBA00023274"/>
    </source>
</evidence>
<comment type="caution">
    <text evidence="5">The sequence shown here is derived from an EMBL/GenBank/DDBJ whole genome shotgun (WGS) entry which is preliminary data.</text>
</comment>
<dbReference type="GO" id="GO:0005840">
    <property type="term" value="C:ribosome"/>
    <property type="evidence" value="ECO:0007669"/>
    <property type="project" value="UniProtKB-KW"/>
</dbReference>
<evidence type="ECO:0000256" key="1">
    <source>
        <dbReference type="ARBA" id="ARBA00010531"/>
    </source>
</evidence>
<dbReference type="InterPro" id="IPR028364">
    <property type="entry name" value="Ribosomal_uL1/biogenesis"/>
</dbReference>
<gene>
    <name evidence="5" type="ORF">KUF71_012595</name>
</gene>
<name>A0AAE1LUC4_9NEOP</name>
<dbReference type="PANTHER" id="PTHR36427">
    <property type="entry name" value="54S RIBOSOMAL PROTEIN L1, MITOCHONDRIAL"/>
    <property type="match status" value="1"/>
</dbReference>
<dbReference type="Gene3D" id="3.40.50.790">
    <property type="match status" value="1"/>
</dbReference>
<reference evidence="5" key="1">
    <citation type="submission" date="2021-07" db="EMBL/GenBank/DDBJ databases">
        <authorList>
            <person name="Catto M.A."/>
            <person name="Jacobson A."/>
            <person name="Kennedy G."/>
            <person name="Labadie P."/>
            <person name="Hunt B.G."/>
            <person name="Srinivasan R."/>
        </authorList>
    </citation>
    <scope>NUCLEOTIDE SEQUENCE</scope>
    <source>
        <strain evidence="5">PL_HMW_Pooled</strain>
        <tissue evidence="5">Head</tissue>
    </source>
</reference>
<dbReference type="AlphaFoldDB" id="A0AAE1LUC4"/>
<proteinExistence type="inferred from homology"/>
<dbReference type="SUPFAM" id="SSF56808">
    <property type="entry name" value="Ribosomal protein L1"/>
    <property type="match status" value="1"/>
</dbReference>
<feature type="coiled-coil region" evidence="4">
    <location>
        <begin position="331"/>
        <end position="358"/>
    </location>
</feature>
<dbReference type="InterPro" id="IPR023674">
    <property type="entry name" value="Ribosomal_uL1-like"/>
</dbReference>
<sequence length="362" mass="39882">MILGRLICGLPGALGINPRLIQSVPVLWGPSPAFFHVAVNNYAARKGTRERKRKIALANKAAKKNKEPVVPPHIKKLMEAKLKNLQNTPLFKDESLLTKSEDNVYIRNNHKMEIYDVKTAINFLCETHHPTMFNNPLALINAYFELDLTTKKKTQFVGNVNGVAELPYYFESGRPAKTVCVFCKEKDLNQKALEAGALAAVGLEGIKMFQDGALNAEDYDVIVAHPDILPELAPIRGLISKKFPNIKKGTVAFDVASLVKRFRSGVEYNMGVNPAVPELGIVYIPIGLAQMSPEHMVKNYKSAVDAVLSHKPPGVPNKFITVAGVSSQYTAERFKVDISEFLDAKKELEAEVTTKEAKAASA</sequence>
<keyword evidence="6" id="KW-1185">Reference proteome</keyword>
<evidence type="ECO:0000256" key="4">
    <source>
        <dbReference type="SAM" id="Coils"/>
    </source>
</evidence>
<evidence type="ECO:0000256" key="2">
    <source>
        <dbReference type="ARBA" id="ARBA00022980"/>
    </source>
</evidence>
<reference evidence="5" key="2">
    <citation type="journal article" date="2023" name="BMC Genomics">
        <title>Pest status, molecular evolution, and epigenetic factors derived from the genome assembly of Frankliniella fusca, a thysanopteran phytovirus vector.</title>
        <authorList>
            <person name="Catto M.A."/>
            <person name="Labadie P.E."/>
            <person name="Jacobson A.L."/>
            <person name="Kennedy G.G."/>
            <person name="Srinivasan R."/>
            <person name="Hunt B.G."/>
        </authorList>
    </citation>
    <scope>NUCLEOTIDE SEQUENCE</scope>
    <source>
        <strain evidence="5">PL_HMW_Pooled</strain>
    </source>
</reference>
<protein>
    <submittedName>
        <fullName evidence="5">50S ribosomal protein L1</fullName>
    </submittedName>
</protein>
<accession>A0AAE1LUC4</accession>
<keyword evidence="3" id="KW-0687">Ribonucleoprotein</keyword>
<keyword evidence="2 5" id="KW-0689">Ribosomal protein</keyword>
<dbReference type="Pfam" id="PF00687">
    <property type="entry name" value="Ribosomal_L1"/>
    <property type="match status" value="1"/>
</dbReference>
<dbReference type="InterPro" id="IPR016095">
    <property type="entry name" value="Ribosomal_uL1_3-a/b-sand"/>
</dbReference>
<dbReference type="EMBL" id="JAHWGI010001436">
    <property type="protein sequence ID" value="KAK3932418.1"/>
    <property type="molecule type" value="Genomic_DNA"/>
</dbReference>
<dbReference type="PANTHER" id="PTHR36427:SF3">
    <property type="entry name" value="LARGE RIBOSOMAL SUBUNIT PROTEIN UL1M"/>
    <property type="match status" value="1"/>
</dbReference>
<organism evidence="5 6">
    <name type="scientific">Frankliniella fusca</name>
    <dbReference type="NCBI Taxonomy" id="407009"/>
    <lineage>
        <taxon>Eukaryota</taxon>
        <taxon>Metazoa</taxon>
        <taxon>Ecdysozoa</taxon>
        <taxon>Arthropoda</taxon>
        <taxon>Hexapoda</taxon>
        <taxon>Insecta</taxon>
        <taxon>Pterygota</taxon>
        <taxon>Neoptera</taxon>
        <taxon>Paraneoptera</taxon>
        <taxon>Thysanoptera</taxon>
        <taxon>Terebrantia</taxon>
        <taxon>Thripoidea</taxon>
        <taxon>Thripidae</taxon>
        <taxon>Frankliniella</taxon>
    </lineage>
</organism>
<keyword evidence="4" id="KW-0175">Coiled coil</keyword>
<comment type="similarity">
    <text evidence="1">Belongs to the universal ribosomal protein uL1 family.</text>
</comment>
<dbReference type="Gene3D" id="3.30.190.20">
    <property type="match status" value="1"/>
</dbReference>
<dbReference type="Proteomes" id="UP001219518">
    <property type="component" value="Unassembled WGS sequence"/>
</dbReference>
<dbReference type="GO" id="GO:1990904">
    <property type="term" value="C:ribonucleoprotein complex"/>
    <property type="evidence" value="ECO:0007669"/>
    <property type="project" value="UniProtKB-KW"/>
</dbReference>
<evidence type="ECO:0000313" key="5">
    <source>
        <dbReference type="EMBL" id="KAK3932418.1"/>
    </source>
</evidence>